<dbReference type="EMBL" id="QUSF01000202">
    <property type="protein sequence ID" value="RLV87439.1"/>
    <property type="molecule type" value="Genomic_DNA"/>
</dbReference>
<protein>
    <submittedName>
        <fullName evidence="2">Uncharacterized protein</fullName>
    </submittedName>
</protein>
<comment type="caution">
    <text evidence="2">The sequence shown here is derived from an EMBL/GenBank/DDBJ whole genome shotgun (WGS) entry which is preliminary data.</text>
</comment>
<name>A0A3L8RUG2_CHLGU</name>
<reference evidence="2 3" key="1">
    <citation type="journal article" date="2018" name="Proc. R. Soc. B">
        <title>A non-coding region near Follistatin controls head colour polymorphism in the Gouldian finch.</title>
        <authorList>
            <person name="Toomey M.B."/>
            <person name="Marques C.I."/>
            <person name="Andrade P."/>
            <person name="Araujo P.M."/>
            <person name="Sabatino S."/>
            <person name="Gazda M.A."/>
            <person name="Afonso S."/>
            <person name="Lopes R.J."/>
            <person name="Corbo J.C."/>
            <person name="Carneiro M."/>
        </authorList>
    </citation>
    <scope>NUCLEOTIDE SEQUENCE [LARGE SCALE GENOMIC DNA]</scope>
    <source>
        <strain evidence="2">Red01</strain>
        <tissue evidence="2">Muscle</tissue>
    </source>
</reference>
<accession>A0A3L8RUG2</accession>
<proteinExistence type="predicted"/>
<feature type="compositionally biased region" description="Basic and acidic residues" evidence="1">
    <location>
        <begin position="187"/>
        <end position="202"/>
    </location>
</feature>
<evidence type="ECO:0000313" key="2">
    <source>
        <dbReference type="EMBL" id="RLV87439.1"/>
    </source>
</evidence>
<feature type="region of interest" description="Disordered" evidence="1">
    <location>
        <begin position="172"/>
        <end position="205"/>
    </location>
</feature>
<sequence>MSSHVPASFSGPGFPSPLLCSGLIIPCLLRWDLVWTPILTPTSSHLWLLLPTSLQLTQRPFTGRKGICCQRQCWEERGSALPWDPHGKSRACPLGQQELLVLPGFSGELFMDDPPFLAPGSGCSSDCPSVIIPECLLSPVWTLADKIGLFAPFQLILGSARTWAGPGRWDVPRGSRSQLLGTGIPRDTGREQESAPGDRDTQGYRSQLLGMGIPRDSRSQLLGTGIPRDTGVSSLGYPGIQESAPGDWDILGEWELAPWDGDAQSSTYTWPWLSLLEAPEFLLGFKGMSLWNPSGGSRANLGGLVRWVPVRGDRGCGGAPGLGEGVLEQGDVHILHIPPIWIHFLPSCQDPFPHPWIPSQPSCCSEGLWDGLGAAPGKQDIAHVHRGWKFPVP</sequence>
<evidence type="ECO:0000256" key="1">
    <source>
        <dbReference type="SAM" id="MobiDB-lite"/>
    </source>
</evidence>
<organism evidence="2 3">
    <name type="scientific">Chloebia gouldiae</name>
    <name type="common">Gouldian finch</name>
    <name type="synonym">Erythrura gouldiae</name>
    <dbReference type="NCBI Taxonomy" id="44316"/>
    <lineage>
        <taxon>Eukaryota</taxon>
        <taxon>Metazoa</taxon>
        <taxon>Chordata</taxon>
        <taxon>Craniata</taxon>
        <taxon>Vertebrata</taxon>
        <taxon>Euteleostomi</taxon>
        <taxon>Archelosauria</taxon>
        <taxon>Archosauria</taxon>
        <taxon>Dinosauria</taxon>
        <taxon>Saurischia</taxon>
        <taxon>Theropoda</taxon>
        <taxon>Coelurosauria</taxon>
        <taxon>Aves</taxon>
        <taxon>Neognathae</taxon>
        <taxon>Neoaves</taxon>
        <taxon>Telluraves</taxon>
        <taxon>Australaves</taxon>
        <taxon>Passeriformes</taxon>
        <taxon>Passeroidea</taxon>
        <taxon>Passeridae</taxon>
        <taxon>Chloebia</taxon>
    </lineage>
</organism>
<gene>
    <name evidence="2" type="ORF">DV515_00015712</name>
</gene>
<dbReference type="Proteomes" id="UP000276834">
    <property type="component" value="Unassembled WGS sequence"/>
</dbReference>
<keyword evidence="3" id="KW-1185">Reference proteome</keyword>
<evidence type="ECO:0000313" key="3">
    <source>
        <dbReference type="Proteomes" id="UP000276834"/>
    </source>
</evidence>
<dbReference type="AlphaFoldDB" id="A0A3L8RUG2"/>